<accession>A0A6N7IMB7</accession>
<dbReference type="SUPFAM" id="SSF52540">
    <property type="entry name" value="P-loop containing nucleoside triphosphate hydrolases"/>
    <property type="match status" value="1"/>
</dbReference>
<dbReference type="InterPro" id="IPR027417">
    <property type="entry name" value="P-loop_NTPase"/>
</dbReference>
<keyword evidence="1" id="KW-0813">Transport</keyword>
<name>A0A6N7IMB7_9FIRM</name>
<evidence type="ECO:0000259" key="4">
    <source>
        <dbReference type="PROSITE" id="PS50893"/>
    </source>
</evidence>
<dbReference type="OrthoDB" id="9780431at2"/>
<dbReference type="InterPro" id="IPR003439">
    <property type="entry name" value="ABC_transporter-like_ATP-bd"/>
</dbReference>
<evidence type="ECO:0000256" key="3">
    <source>
        <dbReference type="ARBA" id="ARBA00022840"/>
    </source>
</evidence>
<reference evidence="5 6" key="1">
    <citation type="submission" date="2019-10" db="EMBL/GenBank/DDBJ databases">
        <title>Comparative genomics of sulfur disproportionating microorganisms.</title>
        <authorList>
            <person name="Ward L.M."/>
            <person name="Bertran E."/>
            <person name="Johnston D."/>
        </authorList>
    </citation>
    <scope>NUCLEOTIDE SEQUENCE [LARGE SCALE GENOMIC DNA]</scope>
    <source>
        <strain evidence="5 6">DSM 14055</strain>
    </source>
</reference>
<dbReference type="GO" id="GO:0016887">
    <property type="term" value="F:ATP hydrolysis activity"/>
    <property type="evidence" value="ECO:0007669"/>
    <property type="project" value="InterPro"/>
</dbReference>
<dbReference type="GO" id="GO:0005524">
    <property type="term" value="F:ATP binding"/>
    <property type="evidence" value="ECO:0007669"/>
    <property type="project" value="UniProtKB-KW"/>
</dbReference>
<dbReference type="SMART" id="SM00382">
    <property type="entry name" value="AAA"/>
    <property type="match status" value="1"/>
</dbReference>
<dbReference type="PROSITE" id="PS50893">
    <property type="entry name" value="ABC_TRANSPORTER_2"/>
    <property type="match status" value="1"/>
</dbReference>
<dbReference type="PANTHER" id="PTHR42781:SF4">
    <property type="entry name" value="SPERMIDINE_PUTRESCINE IMPORT ATP-BINDING PROTEIN POTA"/>
    <property type="match status" value="1"/>
</dbReference>
<protein>
    <submittedName>
        <fullName evidence="5">ATP-binding cassette domain-containing protein</fullName>
    </submittedName>
</protein>
<dbReference type="EMBL" id="WHYR01000001">
    <property type="protein sequence ID" value="MQL50769.1"/>
    <property type="molecule type" value="Genomic_DNA"/>
</dbReference>
<keyword evidence="6" id="KW-1185">Reference proteome</keyword>
<evidence type="ECO:0000256" key="1">
    <source>
        <dbReference type="ARBA" id="ARBA00022448"/>
    </source>
</evidence>
<organism evidence="5 6">
    <name type="scientific">Desulfofundulus thermobenzoicus</name>
    <dbReference type="NCBI Taxonomy" id="29376"/>
    <lineage>
        <taxon>Bacteria</taxon>
        <taxon>Bacillati</taxon>
        <taxon>Bacillota</taxon>
        <taxon>Clostridia</taxon>
        <taxon>Eubacteriales</taxon>
        <taxon>Peptococcaceae</taxon>
        <taxon>Desulfofundulus</taxon>
    </lineage>
</organism>
<evidence type="ECO:0000313" key="6">
    <source>
        <dbReference type="Proteomes" id="UP000441717"/>
    </source>
</evidence>
<keyword evidence="3 5" id="KW-0067">ATP-binding</keyword>
<evidence type="ECO:0000313" key="5">
    <source>
        <dbReference type="EMBL" id="MQL50769.1"/>
    </source>
</evidence>
<evidence type="ECO:0000256" key="2">
    <source>
        <dbReference type="ARBA" id="ARBA00022741"/>
    </source>
</evidence>
<comment type="caution">
    <text evidence="5">The sequence shown here is derived from an EMBL/GenBank/DDBJ whole genome shotgun (WGS) entry which is preliminary data.</text>
</comment>
<dbReference type="InterPro" id="IPR003593">
    <property type="entry name" value="AAA+_ATPase"/>
</dbReference>
<proteinExistence type="predicted"/>
<keyword evidence="2" id="KW-0547">Nucleotide-binding</keyword>
<dbReference type="Gene3D" id="3.40.50.300">
    <property type="entry name" value="P-loop containing nucleotide triphosphate hydrolases"/>
    <property type="match status" value="1"/>
</dbReference>
<sequence>MHNIILEVSNLQFMRGKQQVLDIKNFGLHEREIIALIGPNGAGKSTLLQIMALLLKPTRGILTYRGIAVDSRNALAIRRRMAVVFQEPLLLNATVYENVATGLKLRGVPREEMKKRVDRWLEMLGIAHLAGRRSHQLSGGEAQRVSLARAFVLEPDVLFLDEPFSALDFPTRLSLLKELDKLLKDTGIAAIFVTHDFSEVPYLTDRVAVLKNGRVIKTGSFEEIFKVKPRRENYLTSLYRVFESDAAG</sequence>
<dbReference type="PROSITE" id="PS00211">
    <property type="entry name" value="ABC_TRANSPORTER_1"/>
    <property type="match status" value="1"/>
</dbReference>
<gene>
    <name evidence="5" type="ORF">GFC01_00435</name>
</gene>
<dbReference type="Pfam" id="PF00005">
    <property type="entry name" value="ABC_tran"/>
    <property type="match status" value="1"/>
</dbReference>
<dbReference type="Proteomes" id="UP000441717">
    <property type="component" value="Unassembled WGS sequence"/>
</dbReference>
<feature type="domain" description="ABC transporter" evidence="4">
    <location>
        <begin position="6"/>
        <end position="237"/>
    </location>
</feature>
<dbReference type="RefSeq" id="WP_152944681.1">
    <property type="nucleotide sequence ID" value="NZ_WHYR01000001.1"/>
</dbReference>
<dbReference type="AlphaFoldDB" id="A0A6N7IMB7"/>
<dbReference type="InterPro" id="IPR050093">
    <property type="entry name" value="ABC_SmlMolc_Importer"/>
</dbReference>
<dbReference type="InterPro" id="IPR017871">
    <property type="entry name" value="ABC_transporter-like_CS"/>
</dbReference>
<dbReference type="PANTHER" id="PTHR42781">
    <property type="entry name" value="SPERMIDINE/PUTRESCINE IMPORT ATP-BINDING PROTEIN POTA"/>
    <property type="match status" value="1"/>
</dbReference>